<reference evidence="1 2" key="1">
    <citation type="journal article" date="2008" name="FEMS Yeast Res.">
        <title>Comparative genome analysis of a Saccharomyces cerevisiae wine strain.</title>
        <authorList>
            <person name="Borneman A.R."/>
            <person name="Forgan A.H."/>
            <person name="Pretorius I.S."/>
            <person name="Chambers P.J."/>
        </authorList>
    </citation>
    <scope>NUCLEOTIDE SEQUENCE [LARGE SCALE GENOMIC DNA]</scope>
    <source>
        <strain evidence="1 2">AWRI1631</strain>
    </source>
</reference>
<protein>
    <submittedName>
        <fullName evidence="1">Uncharacterized protein</fullName>
    </submittedName>
</protein>
<evidence type="ECO:0000313" key="2">
    <source>
        <dbReference type="Proteomes" id="UP000008988"/>
    </source>
</evidence>
<evidence type="ECO:0000313" key="1">
    <source>
        <dbReference type="EMBL" id="EDZ69315.1"/>
    </source>
</evidence>
<dbReference type="AlphaFoldDB" id="B5VRY0"/>
<dbReference type="EMBL" id="ABSV01002149">
    <property type="protein sequence ID" value="EDZ69315.1"/>
    <property type="molecule type" value="Genomic_DNA"/>
</dbReference>
<feature type="non-terminal residue" evidence="1">
    <location>
        <position position="1"/>
    </location>
</feature>
<proteinExistence type="predicted"/>
<name>B5VRY0_YEAS6</name>
<comment type="caution">
    <text evidence="1">The sequence shown here is derived from an EMBL/GenBank/DDBJ whole genome shotgun (WGS) entry which is preliminary data.</text>
</comment>
<accession>B5VRY0</accession>
<organism evidence="1 2">
    <name type="scientific">Saccharomyces cerevisiae (strain AWRI1631)</name>
    <name type="common">Baker's yeast</name>
    <dbReference type="NCBI Taxonomy" id="545124"/>
    <lineage>
        <taxon>Eukaryota</taxon>
        <taxon>Fungi</taxon>
        <taxon>Dikarya</taxon>
        <taxon>Ascomycota</taxon>
        <taxon>Saccharomycotina</taxon>
        <taxon>Saccharomycetes</taxon>
        <taxon>Saccharomycetales</taxon>
        <taxon>Saccharomycetaceae</taxon>
        <taxon>Saccharomyces</taxon>
    </lineage>
</organism>
<gene>
    <name evidence="1" type="ORF">AWRI1631_152450</name>
</gene>
<sequence>GPPSSSSPEAFILSKSMMFCRIWLCALVKKEPFLIYFTYSDSLAKWSHVFKRREL</sequence>
<dbReference type="Proteomes" id="UP000008988">
    <property type="component" value="Unassembled WGS sequence"/>
</dbReference>